<dbReference type="EMBL" id="JAGIXG020000182">
    <property type="protein sequence ID" value="KAI6777574.1"/>
    <property type="molecule type" value="Genomic_DNA"/>
</dbReference>
<dbReference type="RefSeq" id="XP_051358430.1">
    <property type="nucleotide sequence ID" value="XM_051510694.1"/>
</dbReference>
<organism evidence="2 3">
    <name type="scientific">Emericellopsis cladophorae</name>
    <dbReference type="NCBI Taxonomy" id="2686198"/>
    <lineage>
        <taxon>Eukaryota</taxon>
        <taxon>Fungi</taxon>
        <taxon>Dikarya</taxon>
        <taxon>Ascomycota</taxon>
        <taxon>Pezizomycotina</taxon>
        <taxon>Sordariomycetes</taxon>
        <taxon>Hypocreomycetidae</taxon>
        <taxon>Hypocreales</taxon>
        <taxon>Bionectriaceae</taxon>
        <taxon>Emericellopsis</taxon>
    </lineage>
</organism>
<dbReference type="Proteomes" id="UP001055219">
    <property type="component" value="Unassembled WGS sequence"/>
</dbReference>
<name>A0A9Q0BB16_9HYPO</name>
<keyword evidence="1" id="KW-1133">Transmembrane helix</keyword>
<dbReference type="AlphaFoldDB" id="A0A9Q0BB16"/>
<proteinExistence type="predicted"/>
<dbReference type="GeneID" id="75831356"/>
<keyword evidence="1" id="KW-0812">Transmembrane</keyword>
<evidence type="ECO:0000256" key="1">
    <source>
        <dbReference type="SAM" id="Phobius"/>
    </source>
</evidence>
<comment type="caution">
    <text evidence="2">The sequence shown here is derived from an EMBL/GenBank/DDBJ whole genome shotgun (WGS) entry which is preliminary data.</text>
</comment>
<dbReference type="OrthoDB" id="3540210at2759"/>
<gene>
    <name evidence="2" type="ORF">J7T54_004870</name>
</gene>
<keyword evidence="1" id="KW-0472">Membrane</keyword>
<feature type="transmembrane region" description="Helical" evidence="1">
    <location>
        <begin position="385"/>
        <end position="408"/>
    </location>
</feature>
<reference evidence="2" key="2">
    <citation type="submission" date="2022-07" db="EMBL/GenBank/DDBJ databases">
        <authorList>
            <person name="Goncalves M.F.M."/>
            <person name="Hilario S."/>
            <person name="Van De Peer Y."/>
            <person name="Esteves A.C."/>
            <person name="Alves A."/>
        </authorList>
    </citation>
    <scope>NUCLEOTIDE SEQUENCE</scope>
    <source>
        <strain evidence="2">MUM 19.33</strain>
    </source>
</reference>
<accession>A0A9Q0BB16</accession>
<reference evidence="2" key="1">
    <citation type="journal article" date="2021" name="J Fungi (Basel)">
        <title>Genomic and Metabolomic Analyses of the Marine Fungus Emericellopsis cladophorae: Insights into Saltwater Adaptability Mechanisms and Its Biosynthetic Potential.</title>
        <authorList>
            <person name="Goncalves M.F.M."/>
            <person name="Hilario S."/>
            <person name="Van de Peer Y."/>
            <person name="Esteves A.C."/>
            <person name="Alves A."/>
        </authorList>
    </citation>
    <scope>NUCLEOTIDE SEQUENCE</scope>
    <source>
        <strain evidence="2">MUM 19.33</strain>
    </source>
</reference>
<evidence type="ECO:0000313" key="3">
    <source>
        <dbReference type="Proteomes" id="UP001055219"/>
    </source>
</evidence>
<keyword evidence="3" id="KW-1185">Reference proteome</keyword>
<sequence length="460" mass="51083">MAAPEVRLGLWEDHSASTISRYVLTLTITQSNYLIAALSLLLVVLLPIIWSSVVFFFYLVPYIRGTENTTPELNQRRFILRNSSRPSDLLFGLGSAFWAWRSIQGEREDFQIGEDSPLLDVDLGPRDKQNFTFSYQLSPLKRMGYEVNTASAYRGFSDAANISWVPIPSLNRTDADVSAILIAANLLTYAQSVDDPVFQANGSIKDPIRSLELGTEQVMYLSDYTLRVVACADQHEFCDPISGACSGLDGHLGGGVRELLRTVNNNQAATIVRIQHDSQLYTMEGSVRSLGANGKFPSRKLVLLSIVLLYATHWQKEVQMWFETGLARLQANVAKFPDQPLEGNDSDALQLVPASRLTGDTSVDRALEDMCGEQRVHSTSQVQNFSLIGLVILVGSITLLAAICGLLVPRVASWMFSNGYSEWKKDEVLAVWKMAYDPQGRMKWIEKDVPVAIGRQDAHA</sequence>
<protein>
    <submittedName>
        <fullName evidence="2">Uncharacterized protein</fullName>
    </submittedName>
</protein>
<evidence type="ECO:0000313" key="2">
    <source>
        <dbReference type="EMBL" id="KAI6777574.1"/>
    </source>
</evidence>
<feature type="transmembrane region" description="Helical" evidence="1">
    <location>
        <begin position="33"/>
        <end position="60"/>
    </location>
</feature>